<comment type="similarity">
    <text evidence="2">Belongs to the short-chain dehydrogenases/reductases (SDR) family.</text>
</comment>
<sequence length="330" mass="37071">MVSCSTVAILSALLGLILLRKYRESRWGYFKCKKSLQGKVFLVTGANSGIGKETVRELARRDACVIMACRSMSSALSAIEDIRRTVQEGTLIPKQLDLASFDSIRAFSNSVIRDFPKINVLINNAGVYVCSKEARVTTDGYELHFGVNHLGHFLLTNLLFDKLCESQPSRVVTVSSLLLQSGKIDLENLNCERETPESLAEMRSNQKYCNSKLANLLFTRELAKRTTTVDVTALSVCPGFSYTNLFRETPRSWYQYILFAPIVYFYMRSANQGAQTVLLCAASDEIGKQHSGQLFRDCKVYKPKLRFPCSSATQSKLWDISTEMVGLRMK</sequence>
<evidence type="ECO:0008006" key="6">
    <source>
        <dbReference type="Google" id="ProtNLM"/>
    </source>
</evidence>
<dbReference type="Gene3D" id="3.40.50.720">
    <property type="entry name" value="NAD(P)-binding Rossmann-like Domain"/>
    <property type="match status" value="1"/>
</dbReference>
<keyword evidence="5" id="KW-1185">Reference proteome</keyword>
<evidence type="ECO:0000256" key="3">
    <source>
        <dbReference type="SAM" id="SignalP"/>
    </source>
</evidence>
<evidence type="ECO:0000256" key="2">
    <source>
        <dbReference type="RuleBase" id="RU000363"/>
    </source>
</evidence>
<dbReference type="PRINTS" id="PR00081">
    <property type="entry name" value="GDHRDH"/>
</dbReference>
<comment type="caution">
    <text evidence="4">The sequence shown here is derived from an EMBL/GenBank/DDBJ whole genome shotgun (WGS) entry which is preliminary data.</text>
</comment>
<reference evidence="4" key="2">
    <citation type="submission" date="2017-10" db="EMBL/GenBank/DDBJ databases">
        <title>Ladona fulva Genome sequencing and assembly.</title>
        <authorList>
            <person name="Murali S."/>
            <person name="Richards S."/>
            <person name="Bandaranaike D."/>
            <person name="Bellair M."/>
            <person name="Blankenburg K."/>
            <person name="Chao H."/>
            <person name="Dinh H."/>
            <person name="Doddapaneni H."/>
            <person name="Dugan-Rocha S."/>
            <person name="Elkadiri S."/>
            <person name="Gnanaolivu R."/>
            <person name="Hernandez B."/>
            <person name="Skinner E."/>
            <person name="Javaid M."/>
            <person name="Lee S."/>
            <person name="Li M."/>
            <person name="Ming W."/>
            <person name="Munidasa M."/>
            <person name="Muniz J."/>
            <person name="Nguyen L."/>
            <person name="Hughes D."/>
            <person name="Osuji N."/>
            <person name="Pu L.-L."/>
            <person name="Puazo M."/>
            <person name="Qu C."/>
            <person name="Quiroz J."/>
            <person name="Raj R."/>
            <person name="Weissenberger G."/>
            <person name="Xin Y."/>
            <person name="Zou X."/>
            <person name="Han Y."/>
            <person name="Worley K."/>
            <person name="Muzny D."/>
            <person name="Gibbs R."/>
        </authorList>
    </citation>
    <scope>NUCLEOTIDE SEQUENCE</scope>
    <source>
        <strain evidence="4">Sampled in the wild</strain>
    </source>
</reference>
<organism evidence="4 5">
    <name type="scientific">Ladona fulva</name>
    <name type="common">Scarce chaser dragonfly</name>
    <name type="synonym">Libellula fulva</name>
    <dbReference type="NCBI Taxonomy" id="123851"/>
    <lineage>
        <taxon>Eukaryota</taxon>
        <taxon>Metazoa</taxon>
        <taxon>Ecdysozoa</taxon>
        <taxon>Arthropoda</taxon>
        <taxon>Hexapoda</taxon>
        <taxon>Insecta</taxon>
        <taxon>Pterygota</taxon>
        <taxon>Palaeoptera</taxon>
        <taxon>Odonata</taxon>
        <taxon>Epiprocta</taxon>
        <taxon>Anisoptera</taxon>
        <taxon>Libelluloidea</taxon>
        <taxon>Libellulidae</taxon>
        <taxon>Ladona</taxon>
    </lineage>
</organism>
<dbReference type="OrthoDB" id="191139at2759"/>
<reference evidence="4" key="1">
    <citation type="submission" date="2013-04" db="EMBL/GenBank/DDBJ databases">
        <authorList>
            <person name="Qu J."/>
            <person name="Murali S.C."/>
            <person name="Bandaranaike D."/>
            <person name="Bellair M."/>
            <person name="Blankenburg K."/>
            <person name="Chao H."/>
            <person name="Dinh H."/>
            <person name="Doddapaneni H."/>
            <person name="Downs B."/>
            <person name="Dugan-Rocha S."/>
            <person name="Elkadiri S."/>
            <person name="Gnanaolivu R.D."/>
            <person name="Hernandez B."/>
            <person name="Javaid M."/>
            <person name="Jayaseelan J.C."/>
            <person name="Lee S."/>
            <person name="Li M."/>
            <person name="Ming W."/>
            <person name="Munidasa M."/>
            <person name="Muniz J."/>
            <person name="Nguyen L."/>
            <person name="Ongeri F."/>
            <person name="Osuji N."/>
            <person name="Pu L.-L."/>
            <person name="Puazo M."/>
            <person name="Qu C."/>
            <person name="Quiroz J."/>
            <person name="Raj R."/>
            <person name="Weissenberger G."/>
            <person name="Xin Y."/>
            <person name="Zou X."/>
            <person name="Han Y."/>
            <person name="Richards S."/>
            <person name="Worley K."/>
            <person name="Muzny D."/>
            <person name="Gibbs R."/>
        </authorList>
    </citation>
    <scope>NUCLEOTIDE SEQUENCE</scope>
    <source>
        <strain evidence="4">Sampled in the wild</strain>
    </source>
</reference>
<dbReference type="InterPro" id="IPR002347">
    <property type="entry name" value="SDR_fam"/>
</dbReference>
<feature type="signal peptide" evidence="3">
    <location>
        <begin position="1"/>
        <end position="19"/>
    </location>
</feature>
<keyword evidence="1" id="KW-0560">Oxidoreductase</keyword>
<proteinExistence type="inferred from homology"/>
<dbReference type="AlphaFoldDB" id="A0A8K0JUM3"/>
<evidence type="ECO:0000256" key="1">
    <source>
        <dbReference type="ARBA" id="ARBA00023002"/>
    </source>
</evidence>
<dbReference type="EMBL" id="KZ308125">
    <property type="protein sequence ID" value="KAG8222147.1"/>
    <property type="molecule type" value="Genomic_DNA"/>
</dbReference>
<evidence type="ECO:0000313" key="4">
    <source>
        <dbReference type="EMBL" id="KAG8222147.1"/>
    </source>
</evidence>
<dbReference type="Proteomes" id="UP000792457">
    <property type="component" value="Unassembled WGS sequence"/>
</dbReference>
<dbReference type="Pfam" id="PF00106">
    <property type="entry name" value="adh_short"/>
    <property type="match status" value="1"/>
</dbReference>
<feature type="chain" id="PRO_5035470115" description="Retinol dehydrogenase 11" evidence="3">
    <location>
        <begin position="20"/>
        <end position="330"/>
    </location>
</feature>
<dbReference type="PRINTS" id="PR00080">
    <property type="entry name" value="SDRFAMILY"/>
</dbReference>
<dbReference type="InterPro" id="IPR036291">
    <property type="entry name" value="NAD(P)-bd_dom_sf"/>
</dbReference>
<dbReference type="SUPFAM" id="SSF51735">
    <property type="entry name" value="NAD(P)-binding Rossmann-fold domains"/>
    <property type="match status" value="1"/>
</dbReference>
<dbReference type="PANTHER" id="PTHR43157">
    <property type="entry name" value="PHOSPHATIDYLINOSITOL-GLYCAN BIOSYNTHESIS CLASS F PROTEIN-RELATED"/>
    <property type="match status" value="1"/>
</dbReference>
<keyword evidence="3" id="KW-0732">Signal</keyword>
<dbReference type="GO" id="GO:0016491">
    <property type="term" value="F:oxidoreductase activity"/>
    <property type="evidence" value="ECO:0007669"/>
    <property type="project" value="UniProtKB-KW"/>
</dbReference>
<accession>A0A8K0JUM3</accession>
<protein>
    <recommendedName>
        <fullName evidence="6">Retinol dehydrogenase 11</fullName>
    </recommendedName>
</protein>
<name>A0A8K0JUM3_LADFU</name>
<gene>
    <name evidence="4" type="ORF">J437_LFUL000729</name>
</gene>
<dbReference type="PANTHER" id="PTHR43157:SF31">
    <property type="entry name" value="PHOSPHATIDYLINOSITOL-GLYCAN BIOSYNTHESIS CLASS F PROTEIN"/>
    <property type="match status" value="1"/>
</dbReference>
<evidence type="ECO:0000313" key="5">
    <source>
        <dbReference type="Proteomes" id="UP000792457"/>
    </source>
</evidence>